<proteinExistence type="predicted"/>
<gene>
    <name evidence="1" type="ORF">AGERDE_LOCUS11545</name>
</gene>
<evidence type="ECO:0000313" key="1">
    <source>
        <dbReference type="EMBL" id="CAG8654649.1"/>
    </source>
</evidence>
<name>A0A9N9DVQ5_9GLOM</name>
<keyword evidence="2" id="KW-1185">Reference proteome</keyword>
<dbReference type="OrthoDB" id="2303332at2759"/>
<protein>
    <submittedName>
        <fullName evidence="1">10591_t:CDS:1</fullName>
    </submittedName>
</protein>
<reference evidence="1" key="1">
    <citation type="submission" date="2021-06" db="EMBL/GenBank/DDBJ databases">
        <authorList>
            <person name="Kallberg Y."/>
            <person name="Tangrot J."/>
            <person name="Rosling A."/>
        </authorList>
    </citation>
    <scope>NUCLEOTIDE SEQUENCE</scope>
    <source>
        <strain evidence="1">MT106</strain>
    </source>
</reference>
<dbReference type="EMBL" id="CAJVPL010005108">
    <property type="protein sequence ID" value="CAG8654649.1"/>
    <property type="molecule type" value="Genomic_DNA"/>
</dbReference>
<dbReference type="AlphaFoldDB" id="A0A9N9DVQ5"/>
<comment type="caution">
    <text evidence="1">The sequence shown here is derived from an EMBL/GenBank/DDBJ whole genome shotgun (WGS) entry which is preliminary data.</text>
</comment>
<dbReference type="Proteomes" id="UP000789831">
    <property type="component" value="Unassembled WGS sequence"/>
</dbReference>
<sequence length="141" mass="16210">MLSFREMLIEEQLKRASSFPLFNGIFTSKRIKHAWGEIQSLSSSDARNEKSNPYKKARMGRKVDMKATLLNTPNKFEAIFGEVAGGLGPFGALTACRKKRFLDKVKLMVVMRDSINRLLKECDYVSDEKRLKIIVFGWLQF</sequence>
<accession>A0A9N9DVQ5</accession>
<feature type="non-terminal residue" evidence="1">
    <location>
        <position position="141"/>
    </location>
</feature>
<evidence type="ECO:0000313" key="2">
    <source>
        <dbReference type="Proteomes" id="UP000789831"/>
    </source>
</evidence>
<organism evidence="1 2">
    <name type="scientific">Ambispora gerdemannii</name>
    <dbReference type="NCBI Taxonomy" id="144530"/>
    <lineage>
        <taxon>Eukaryota</taxon>
        <taxon>Fungi</taxon>
        <taxon>Fungi incertae sedis</taxon>
        <taxon>Mucoromycota</taxon>
        <taxon>Glomeromycotina</taxon>
        <taxon>Glomeromycetes</taxon>
        <taxon>Archaeosporales</taxon>
        <taxon>Ambisporaceae</taxon>
        <taxon>Ambispora</taxon>
    </lineage>
</organism>